<evidence type="ECO:0000313" key="3">
    <source>
        <dbReference type="Proteomes" id="UP001151760"/>
    </source>
</evidence>
<organism evidence="2 3">
    <name type="scientific">Tanacetum coccineum</name>
    <dbReference type="NCBI Taxonomy" id="301880"/>
    <lineage>
        <taxon>Eukaryota</taxon>
        <taxon>Viridiplantae</taxon>
        <taxon>Streptophyta</taxon>
        <taxon>Embryophyta</taxon>
        <taxon>Tracheophyta</taxon>
        <taxon>Spermatophyta</taxon>
        <taxon>Magnoliopsida</taxon>
        <taxon>eudicotyledons</taxon>
        <taxon>Gunneridae</taxon>
        <taxon>Pentapetalae</taxon>
        <taxon>asterids</taxon>
        <taxon>campanulids</taxon>
        <taxon>Asterales</taxon>
        <taxon>Asteraceae</taxon>
        <taxon>Asteroideae</taxon>
        <taxon>Anthemideae</taxon>
        <taxon>Anthemidinae</taxon>
        <taxon>Tanacetum</taxon>
    </lineage>
</organism>
<gene>
    <name evidence="2" type="ORF">Tco_0926462</name>
</gene>
<feature type="compositionally biased region" description="Low complexity" evidence="1">
    <location>
        <begin position="88"/>
        <end position="101"/>
    </location>
</feature>
<feature type="region of interest" description="Disordered" evidence="1">
    <location>
        <begin position="85"/>
        <end position="128"/>
    </location>
</feature>
<reference evidence="2" key="2">
    <citation type="submission" date="2022-01" db="EMBL/GenBank/DDBJ databases">
        <authorList>
            <person name="Yamashiro T."/>
            <person name="Shiraishi A."/>
            <person name="Satake H."/>
            <person name="Nakayama K."/>
        </authorList>
    </citation>
    <scope>NUCLEOTIDE SEQUENCE</scope>
</reference>
<dbReference type="EMBL" id="BQNB010015103">
    <property type="protein sequence ID" value="GJT36043.1"/>
    <property type="molecule type" value="Genomic_DNA"/>
</dbReference>
<sequence length="128" mass="14214">MYPRLFLLELDKQVTVASILRDTSLVPSFRRVSRGGIEKEQLRLLDNSLSHIILPQIGDRWTWNLESSGNALNLLKKGVLVLDEPKDNSGSSSSSLYGSNNEDQDVSGDEEKKADENIADAEVVEKQA</sequence>
<proteinExistence type="predicted"/>
<name>A0ABQ5DCM6_9ASTR</name>
<accession>A0ABQ5DCM6</accession>
<protein>
    <submittedName>
        <fullName evidence="2">Uncharacterized protein</fullName>
    </submittedName>
</protein>
<keyword evidence="3" id="KW-1185">Reference proteome</keyword>
<reference evidence="2" key="1">
    <citation type="journal article" date="2022" name="Int. J. Mol. Sci.">
        <title>Draft Genome of Tanacetum Coccineum: Genomic Comparison of Closely Related Tanacetum-Family Plants.</title>
        <authorList>
            <person name="Yamashiro T."/>
            <person name="Shiraishi A."/>
            <person name="Nakayama K."/>
            <person name="Satake H."/>
        </authorList>
    </citation>
    <scope>NUCLEOTIDE SEQUENCE</scope>
</reference>
<evidence type="ECO:0000256" key="1">
    <source>
        <dbReference type="SAM" id="MobiDB-lite"/>
    </source>
</evidence>
<evidence type="ECO:0000313" key="2">
    <source>
        <dbReference type="EMBL" id="GJT36043.1"/>
    </source>
</evidence>
<dbReference type="Proteomes" id="UP001151760">
    <property type="component" value="Unassembled WGS sequence"/>
</dbReference>
<comment type="caution">
    <text evidence="2">The sequence shown here is derived from an EMBL/GenBank/DDBJ whole genome shotgun (WGS) entry which is preliminary data.</text>
</comment>